<evidence type="ECO:0000256" key="1">
    <source>
        <dbReference type="SAM" id="MobiDB-lite"/>
    </source>
</evidence>
<feature type="compositionally biased region" description="Polar residues" evidence="1">
    <location>
        <begin position="1"/>
        <end position="12"/>
    </location>
</feature>
<evidence type="ECO:0000313" key="2">
    <source>
        <dbReference type="EMBL" id="KAG7512729.1"/>
    </source>
</evidence>
<dbReference type="EMBL" id="JAGKHQ010000007">
    <property type="protein sequence ID" value="KAG7512729.1"/>
    <property type="molecule type" value="Genomic_DNA"/>
</dbReference>
<accession>A0AAV6S5U8</accession>
<gene>
    <name evidence="2" type="ORF">JOB18_038734</name>
</gene>
<feature type="compositionally biased region" description="Low complexity" evidence="1">
    <location>
        <begin position="18"/>
        <end position="34"/>
    </location>
</feature>
<comment type="caution">
    <text evidence="2">The sequence shown here is derived from an EMBL/GenBank/DDBJ whole genome shotgun (WGS) entry which is preliminary data.</text>
</comment>
<evidence type="ECO:0000313" key="3">
    <source>
        <dbReference type="Proteomes" id="UP000693946"/>
    </source>
</evidence>
<protein>
    <submittedName>
        <fullName evidence="2">Uncharacterized protein</fullName>
    </submittedName>
</protein>
<dbReference type="Proteomes" id="UP000693946">
    <property type="component" value="Linkage Group LG15"/>
</dbReference>
<proteinExistence type="predicted"/>
<dbReference type="AlphaFoldDB" id="A0AAV6S5U8"/>
<sequence>MRGQHVASQSDSGEAKVSSAASSSQSISAAAGSSTEQSTCMEQSSSLPAAPPPSEKQHKSSHRRVTERKYSSWLYRIDIVCLQRLMFLSSTCFSQTKEAAQAALLLSLLLCWNYLSLLRVNTDSRVELKHREKPKLHFTSLPPRSC</sequence>
<keyword evidence="3" id="KW-1185">Reference proteome</keyword>
<feature type="region of interest" description="Disordered" evidence="1">
    <location>
        <begin position="1"/>
        <end position="67"/>
    </location>
</feature>
<reference evidence="2 3" key="1">
    <citation type="journal article" date="2021" name="Sci. Rep.">
        <title>Chromosome anchoring in Senegalese sole (Solea senegalensis) reveals sex-associated markers and genome rearrangements in flatfish.</title>
        <authorList>
            <person name="Guerrero-Cozar I."/>
            <person name="Gomez-Garrido J."/>
            <person name="Berbel C."/>
            <person name="Martinez-Blanch J.F."/>
            <person name="Alioto T."/>
            <person name="Claros M.G."/>
            <person name="Gagnaire P.A."/>
            <person name="Manchado M."/>
        </authorList>
    </citation>
    <scope>NUCLEOTIDE SEQUENCE [LARGE SCALE GENOMIC DNA]</scope>
    <source>
        <strain evidence="2">Sse05_10M</strain>
    </source>
</reference>
<organism evidence="2 3">
    <name type="scientific">Solea senegalensis</name>
    <name type="common">Senegalese sole</name>
    <dbReference type="NCBI Taxonomy" id="28829"/>
    <lineage>
        <taxon>Eukaryota</taxon>
        <taxon>Metazoa</taxon>
        <taxon>Chordata</taxon>
        <taxon>Craniata</taxon>
        <taxon>Vertebrata</taxon>
        <taxon>Euteleostomi</taxon>
        <taxon>Actinopterygii</taxon>
        <taxon>Neopterygii</taxon>
        <taxon>Teleostei</taxon>
        <taxon>Neoteleostei</taxon>
        <taxon>Acanthomorphata</taxon>
        <taxon>Carangaria</taxon>
        <taxon>Pleuronectiformes</taxon>
        <taxon>Pleuronectoidei</taxon>
        <taxon>Soleidae</taxon>
        <taxon>Solea</taxon>
    </lineage>
</organism>
<name>A0AAV6S5U8_SOLSE</name>